<reference evidence="4" key="2">
    <citation type="submission" date="2021-12" db="EMBL/GenBank/DDBJ databases">
        <title>Resequencing data analysis of finger millet.</title>
        <authorList>
            <person name="Hatakeyama M."/>
            <person name="Aluri S."/>
            <person name="Balachadran M.T."/>
            <person name="Sivarajan S.R."/>
            <person name="Poveda L."/>
            <person name="Shimizu-Inatsugi R."/>
            <person name="Schlapbach R."/>
            <person name="Sreeman S.M."/>
            <person name="Shimizu K.K."/>
        </authorList>
    </citation>
    <scope>NUCLEOTIDE SEQUENCE</scope>
</reference>
<dbReference type="Proteomes" id="UP001054889">
    <property type="component" value="Unassembled WGS sequence"/>
</dbReference>
<organism evidence="4 5">
    <name type="scientific">Eleusine coracana subsp. coracana</name>
    <dbReference type="NCBI Taxonomy" id="191504"/>
    <lineage>
        <taxon>Eukaryota</taxon>
        <taxon>Viridiplantae</taxon>
        <taxon>Streptophyta</taxon>
        <taxon>Embryophyta</taxon>
        <taxon>Tracheophyta</taxon>
        <taxon>Spermatophyta</taxon>
        <taxon>Magnoliopsida</taxon>
        <taxon>Liliopsida</taxon>
        <taxon>Poales</taxon>
        <taxon>Poaceae</taxon>
        <taxon>PACMAD clade</taxon>
        <taxon>Chloridoideae</taxon>
        <taxon>Cynodonteae</taxon>
        <taxon>Eleusininae</taxon>
        <taxon>Eleusine</taxon>
    </lineage>
</organism>
<reference evidence="4" key="1">
    <citation type="journal article" date="2018" name="DNA Res.">
        <title>Multiple hybrid de novo genome assembly of finger millet, an orphan allotetraploid crop.</title>
        <authorList>
            <person name="Hatakeyama M."/>
            <person name="Aluri S."/>
            <person name="Balachadran M.T."/>
            <person name="Sivarajan S.R."/>
            <person name="Patrignani A."/>
            <person name="Gruter S."/>
            <person name="Poveda L."/>
            <person name="Shimizu-Inatsugi R."/>
            <person name="Baeten J."/>
            <person name="Francoijs K.J."/>
            <person name="Nataraja K.N."/>
            <person name="Reddy Y.A.N."/>
            <person name="Phadnis S."/>
            <person name="Ravikumar R.L."/>
            <person name="Schlapbach R."/>
            <person name="Sreeman S.M."/>
            <person name="Shimizu K.K."/>
        </authorList>
    </citation>
    <scope>NUCLEOTIDE SEQUENCE</scope>
</reference>
<dbReference type="PANTHER" id="PTHR33913">
    <property type="entry name" value="ALEURONE LAYER MORPHOGENESIS PROTEIN"/>
    <property type="match status" value="1"/>
</dbReference>
<evidence type="ECO:0000256" key="1">
    <source>
        <dbReference type="SAM" id="MobiDB-lite"/>
    </source>
</evidence>
<evidence type="ECO:0000259" key="3">
    <source>
        <dbReference type="Pfam" id="PF25502"/>
    </source>
</evidence>
<gene>
    <name evidence="4" type="primary">gb22999</name>
    <name evidence="4" type="ORF">PR202_gb22999</name>
</gene>
<dbReference type="Pfam" id="PF25502">
    <property type="entry name" value="DUF7915"/>
    <property type="match status" value="1"/>
</dbReference>
<feature type="compositionally biased region" description="Basic and acidic residues" evidence="1">
    <location>
        <begin position="395"/>
        <end position="405"/>
    </location>
</feature>
<sequence>MAGGGGGGGIVVVELEDAVKLLVEQLVQPVLPRSSIRPVAALAPEKQEAVARQVHAAVLLYNYYHRKQFPQLDFADPKRFSMSASLAAGEALLVYLNQVHDRASNGAEGTGLSVTDKAIVEACGIAEALDPKVDFPEMTVWPISKVAVLLVDPTRKRCLIENGAVTKGVWSVPEKDVNKASGSLPKAELPSSDALPSEPYLLQQAAFSLVESKSGIKRTNLRFLEEHLVYSLSKKETAAKLFVVQYEQTVNTSLKEVPLEHLISRMSGPIFKSDPYPTTTSVVVFYHILPYKEVLLNLNRESFLDSKQHVPKDKPFRKEKSSLHSEIDELKGQEDNSKSNTKKITPGASDPKNKLVVKEEGNNDTNNGSASKNRKHSNSNSKRKSEALKTSPDTYIEHQDGEGPRKGNGSLSTPNVETLKFVSNSANAEATLVTSGGFVDLQTSVQKDKNRIEKHNVPEVDSIVKNHASERQIVKATEISGSITDDINDQIYASLQSLQKMRDNILREQCMLGDRSAQFDMDIQTILTEGKMTPRVMTILKRYENNSSNEIKVASSINSGKGSQTMNMKRKRLTEAILLRNKCQELDEICRENNWILPRYTVLPSVIDGLYQARVHLICPDLEMTADGDMKTTPREARDSAATNMLYQLHMKAKEKHAEQGSSPAP</sequence>
<evidence type="ECO:0000313" key="5">
    <source>
        <dbReference type="Proteomes" id="UP001054889"/>
    </source>
</evidence>
<keyword evidence="5" id="KW-1185">Reference proteome</keyword>
<dbReference type="EMBL" id="BQKI01000085">
    <property type="protein sequence ID" value="GJN34348.1"/>
    <property type="molecule type" value="Genomic_DNA"/>
</dbReference>
<comment type="caution">
    <text evidence="4">The sequence shown here is derived from an EMBL/GenBank/DDBJ whole genome shotgun (WGS) entry which is preliminary data.</text>
</comment>
<proteinExistence type="predicted"/>
<dbReference type="PANTHER" id="PTHR33913:SF1">
    <property type="entry name" value="DRBM DOMAIN-CONTAINING PROTEIN"/>
    <property type="match status" value="1"/>
</dbReference>
<feature type="compositionally biased region" description="Basic and acidic residues" evidence="1">
    <location>
        <begin position="351"/>
        <end position="361"/>
    </location>
</feature>
<evidence type="ECO:0000313" key="4">
    <source>
        <dbReference type="EMBL" id="GJN34348.1"/>
    </source>
</evidence>
<feature type="compositionally biased region" description="Basic and acidic residues" evidence="1">
    <location>
        <begin position="309"/>
        <end position="337"/>
    </location>
</feature>
<accession>A0AAV5FF70</accession>
<dbReference type="InterPro" id="IPR057235">
    <property type="entry name" value="DUF7913"/>
</dbReference>
<feature type="domain" description="DUF7915" evidence="3">
    <location>
        <begin position="166"/>
        <end position="297"/>
    </location>
</feature>
<dbReference type="InterPro" id="IPR057237">
    <property type="entry name" value="DUF7915"/>
</dbReference>
<dbReference type="AlphaFoldDB" id="A0AAV5FF70"/>
<dbReference type="Pfam" id="PF25500">
    <property type="entry name" value="DUF7913"/>
    <property type="match status" value="1"/>
</dbReference>
<feature type="domain" description="DUF7913" evidence="2">
    <location>
        <begin position="12"/>
        <end position="130"/>
    </location>
</feature>
<name>A0AAV5FF70_ELECO</name>
<feature type="region of interest" description="Disordered" evidence="1">
    <location>
        <begin position="309"/>
        <end position="414"/>
    </location>
</feature>
<protein>
    <submittedName>
        <fullName evidence="4">Uncharacterized protein</fullName>
    </submittedName>
</protein>
<evidence type="ECO:0000259" key="2">
    <source>
        <dbReference type="Pfam" id="PF25500"/>
    </source>
</evidence>